<dbReference type="Pfam" id="PF07732">
    <property type="entry name" value="Cu-oxidase_3"/>
    <property type="match status" value="1"/>
</dbReference>
<dbReference type="GO" id="GO:0016491">
    <property type="term" value="F:oxidoreductase activity"/>
    <property type="evidence" value="ECO:0007669"/>
    <property type="project" value="TreeGrafter"/>
</dbReference>
<dbReference type="EMBL" id="WNVM01000002">
    <property type="protein sequence ID" value="MDZ5008036.1"/>
    <property type="molecule type" value="Genomic_DNA"/>
</dbReference>
<dbReference type="Gene3D" id="2.60.40.420">
    <property type="entry name" value="Cupredoxins - blue copper proteins"/>
    <property type="match status" value="5"/>
</dbReference>
<evidence type="ECO:0000256" key="1">
    <source>
        <dbReference type="ARBA" id="ARBA00022723"/>
    </source>
</evidence>
<evidence type="ECO:0000259" key="3">
    <source>
        <dbReference type="Pfam" id="PF07732"/>
    </source>
</evidence>
<organism evidence="4 5">
    <name type="scientific">Clostridium perfringens</name>
    <dbReference type="NCBI Taxonomy" id="1502"/>
    <lineage>
        <taxon>Bacteria</taxon>
        <taxon>Bacillati</taxon>
        <taxon>Bacillota</taxon>
        <taxon>Clostridia</taxon>
        <taxon>Eubacteriales</taxon>
        <taxon>Clostridiaceae</taxon>
        <taxon>Clostridium</taxon>
    </lineage>
</organism>
<evidence type="ECO:0000313" key="4">
    <source>
        <dbReference type="EMBL" id="MDZ5008036.1"/>
    </source>
</evidence>
<evidence type="ECO:0000256" key="2">
    <source>
        <dbReference type="SAM" id="MobiDB-lite"/>
    </source>
</evidence>
<accession>A0AAW9ILI0</accession>
<dbReference type="InterPro" id="IPR045087">
    <property type="entry name" value="Cu-oxidase_fam"/>
</dbReference>
<proteinExistence type="predicted"/>
<gene>
    <name evidence="4" type="ORF">GNF77_03770</name>
</gene>
<dbReference type="PROSITE" id="PS00080">
    <property type="entry name" value="MULTICOPPER_OXIDASE2"/>
    <property type="match status" value="1"/>
</dbReference>
<dbReference type="PANTHER" id="PTHR11709:SF486">
    <property type="entry name" value="MULTICOPPER OXIDASE"/>
    <property type="match status" value="1"/>
</dbReference>
<keyword evidence="1" id="KW-0479">Metal-binding</keyword>
<feature type="domain" description="Plastocyanin-like" evidence="3">
    <location>
        <begin position="75"/>
        <end position="170"/>
    </location>
</feature>
<dbReference type="RefSeq" id="WP_283695425.1">
    <property type="nucleotide sequence ID" value="NZ_CATNYN010000002.1"/>
</dbReference>
<dbReference type="InterPro" id="IPR011707">
    <property type="entry name" value="Cu-oxidase-like_N"/>
</dbReference>
<dbReference type="PANTHER" id="PTHR11709">
    <property type="entry name" value="MULTI-COPPER OXIDASE"/>
    <property type="match status" value="1"/>
</dbReference>
<dbReference type="InterPro" id="IPR008972">
    <property type="entry name" value="Cupredoxin"/>
</dbReference>
<evidence type="ECO:0000313" key="5">
    <source>
        <dbReference type="Proteomes" id="UP001292368"/>
    </source>
</evidence>
<dbReference type="InterPro" id="IPR002355">
    <property type="entry name" value="Cu_oxidase_Cu_BS"/>
</dbReference>
<reference evidence="4" key="1">
    <citation type="submission" date="2019-11" db="EMBL/GenBank/DDBJ databases">
        <title>Characterization of Clostridium perfringens isolates from swine manure treated agricultural soils.</title>
        <authorList>
            <person name="Wushke S.T."/>
        </authorList>
    </citation>
    <scope>NUCLEOTIDE SEQUENCE</scope>
    <source>
        <strain evidence="4">V2</strain>
    </source>
</reference>
<protein>
    <submittedName>
        <fullName evidence="4">Multicopper oxidase domain-containing protein</fullName>
    </submittedName>
</protein>
<dbReference type="SUPFAM" id="SSF49503">
    <property type="entry name" value="Cupredoxins"/>
    <property type="match status" value="6"/>
</dbReference>
<comment type="caution">
    <text evidence="4">The sequence shown here is derived from an EMBL/GenBank/DDBJ whole genome shotgun (WGS) entry which is preliminary data.</text>
</comment>
<feature type="region of interest" description="Disordered" evidence="2">
    <location>
        <begin position="1269"/>
        <end position="1297"/>
    </location>
</feature>
<dbReference type="Proteomes" id="UP001292368">
    <property type="component" value="Unassembled WGS sequence"/>
</dbReference>
<sequence>MKNNNAEQKTRTFNVTVLSIPIVYDFFGDHDPNGLMYILKEYKNKVEKKALKNFNRKDEKGDPLPRPTEEVQPLTIRANVGDTVRIKFKHNEARRLSIHMQGLKYKNILSDGANVGYNGDSTVGPGQEITYEWYADREGIFYFSDMGDTRFSEKGTNVHGLFGALIVQAKGSTWTDPVSGYELKSGIFADIHNPHKPDFREYAVYFHDELEVVNRFGKPIMDPHTNQPMAVTAISYRSEPMANRATFIPEKDKGFKYCNPCNPDDNINEIDIAHHNEHMVDGEDVSMSSWTYGDPATFIPRAYKGDPSKFRLIHGGVLETHVFHLHTHQWRLEPDNPNSTIIDSISISPQESYTLDILHGAGSLSGSIGDHIWHCHLYPHFHEGMWCLWRVFDRLETGKDVILENGDIIPARYPDGTIIKELKPLPDRKPPLKKDACHPGYPNFLNGKFKERAKQPPLGILNQEGRNKICPTPMERANFTENFDRGALYTQPCSDKKDNCSCKKADVVFELFLLEAKLVYNNAGWNDPYGRFYVTKEQIERYTGCRVTNENKEKLAKKYVDGVESRCIDVEPLVIRANKGDCIEVRTTNFLPETLPETEFQLKTLTDNAGFHIHLVKFDVTASDGGANGYNYINSVFYGETLVERYYANEELNACFFHDHFNPNSHQQHGIFGALIIEPEGSKYYDPKTGKPLKYGTKAVIKTPSGRTFREFGLFVHDFALLFDKKGNPLNKPPFPGSHDDPGVMGINYKCEPLGERLTAGKLNGDDSAYVFSSRIHEDPVTPILETYPGDEIVIRLLDGAQEEQHAFNINGMKWRKEITDKKSPLVQCQTMGISEAFNIRITDDYKPGDYIYYFGGQDDLWLGLWGIIRVYKKKTKNLISISCSDHCSNKDDHCPDKNHYCKGRKVREFHIAAIQKDIQYNDFKDHDPDGLLFVPYEYKDDIISGKMEPTPLILRAKKGECIKVKLTNCFTKPIPYYDFPGVPVDKEVTPSMRVGISPQFLRFDPVTDSGINVGYNNLEQTVKPGDSKTYSWYADEEYGTCLLSSLTDIRNHRYHGLFGAIIIEPEGSKIESDNIYGEQVTIAESKTKKFREFVIFMHNGIRLLDVEGKLIMTNQEVEGEEEGEEPEPVDFEDRGEKGFNYRSERFFNRLQENPDISKVFSSKVHGDPATPIFEASPGERVIIRLLMPADKPRNVCFVLHGHKWKAQPSDPFSNIISAQGAMGVGNVFNIELLNGAATIPGDYLYRAGNIMWDIESGMWGIFRIKDNDTNKENDEDKNNDNKDKDDDKDNEYTISK</sequence>
<name>A0AAW9ILI0_CLOPF</name>
<dbReference type="GO" id="GO:0005507">
    <property type="term" value="F:copper ion binding"/>
    <property type="evidence" value="ECO:0007669"/>
    <property type="project" value="InterPro"/>
</dbReference>